<sequence length="60" mass="6332">MKKKGEGGAPGPSLQGDKSFFASRFAGAVSCSLFKNPDTEHPQAAGRLCLYFGRINVAQS</sequence>
<reference evidence="1 2" key="1">
    <citation type="submission" date="2017-12" db="EMBL/GenBank/DDBJ databases">
        <authorList>
            <person name="Hurst M.R.H."/>
        </authorList>
    </citation>
    <scope>NUCLEOTIDE SEQUENCE [LARGE SCALE GENOMIC DNA]</scope>
    <source>
        <strain evidence="1 2">SY-3-19</strain>
    </source>
</reference>
<gene>
    <name evidence="1" type="ORF">CW354_02850</name>
</gene>
<evidence type="ECO:0000313" key="2">
    <source>
        <dbReference type="Proteomes" id="UP000239504"/>
    </source>
</evidence>
<proteinExistence type="predicted"/>
<protein>
    <submittedName>
        <fullName evidence="1">Uncharacterized protein</fullName>
    </submittedName>
</protein>
<dbReference type="AlphaFoldDB" id="A0A2S7K8V6"/>
<accession>A0A2S7K8V6</accession>
<name>A0A2S7K8V6_9PROT</name>
<comment type="caution">
    <text evidence="1">The sequence shown here is derived from an EMBL/GenBank/DDBJ whole genome shotgun (WGS) entry which is preliminary data.</text>
</comment>
<organism evidence="1 2">
    <name type="scientific">Hyphococcus luteus</name>
    <dbReference type="NCBI Taxonomy" id="2058213"/>
    <lineage>
        <taxon>Bacteria</taxon>
        <taxon>Pseudomonadati</taxon>
        <taxon>Pseudomonadota</taxon>
        <taxon>Alphaproteobacteria</taxon>
        <taxon>Parvularculales</taxon>
        <taxon>Parvularculaceae</taxon>
        <taxon>Hyphococcus</taxon>
    </lineage>
</organism>
<dbReference type="Proteomes" id="UP000239504">
    <property type="component" value="Unassembled WGS sequence"/>
</dbReference>
<evidence type="ECO:0000313" key="1">
    <source>
        <dbReference type="EMBL" id="PQA88911.1"/>
    </source>
</evidence>
<keyword evidence="2" id="KW-1185">Reference proteome</keyword>
<dbReference type="EMBL" id="PJCH01000003">
    <property type="protein sequence ID" value="PQA88911.1"/>
    <property type="molecule type" value="Genomic_DNA"/>
</dbReference>